<sequence length="166" mass="19740">MRVTLFTIILLLLYTLSYNVLSPTITFLIMSCTFFIMAVLFSFKKEFYYKYINFVNPKFYYRFNLKDEKFKNRNKKISTICLFLMSIATLMNSSLCNEISTEFTVKFNLKNIIIMFISMFVIYFISAYIFRKNKTTVQYAIFSILLVIITAIIIIAILIFMNIEIF</sequence>
<dbReference type="RefSeq" id="WP_191741791.1">
    <property type="nucleotide sequence ID" value="NZ_JACSQB010000184.1"/>
</dbReference>
<dbReference type="PROSITE" id="PS51257">
    <property type="entry name" value="PROKAR_LIPOPROTEIN"/>
    <property type="match status" value="1"/>
</dbReference>
<keyword evidence="3" id="KW-1185">Reference proteome</keyword>
<evidence type="ECO:0000256" key="1">
    <source>
        <dbReference type="SAM" id="Phobius"/>
    </source>
</evidence>
<feature type="transmembrane region" description="Helical" evidence="1">
    <location>
        <begin position="142"/>
        <end position="163"/>
    </location>
</feature>
<reference evidence="2 3" key="1">
    <citation type="submission" date="2020-08" db="EMBL/GenBank/DDBJ databases">
        <title>A Genomic Blueprint of the Chicken Gut Microbiome.</title>
        <authorList>
            <person name="Gilroy R."/>
            <person name="Ravi A."/>
            <person name="Getino M."/>
            <person name="Pursley I."/>
            <person name="Horton D.L."/>
            <person name="Alikhan N.-F."/>
            <person name="Baker D."/>
            <person name="Gharbi K."/>
            <person name="Hall N."/>
            <person name="Watson M."/>
            <person name="Adriaenssens E.M."/>
            <person name="Foster-Nyarko E."/>
            <person name="Jarju S."/>
            <person name="Secka A."/>
            <person name="Antonio M."/>
            <person name="Oren A."/>
            <person name="Chaudhuri R."/>
            <person name="La Ragione R.M."/>
            <person name="Hildebrand F."/>
            <person name="Pallen M.J."/>
        </authorList>
    </citation>
    <scope>NUCLEOTIDE SEQUENCE [LARGE SCALE GENOMIC DNA]</scope>
    <source>
        <strain evidence="2 3">N37</strain>
    </source>
</reference>
<organism evidence="2 3">
    <name type="scientific">Clostridium faecium</name>
    <dbReference type="NCBI Taxonomy" id="2762223"/>
    <lineage>
        <taxon>Bacteria</taxon>
        <taxon>Bacillati</taxon>
        <taxon>Bacillota</taxon>
        <taxon>Clostridia</taxon>
        <taxon>Eubacteriales</taxon>
        <taxon>Clostridiaceae</taxon>
        <taxon>Clostridium</taxon>
    </lineage>
</organism>
<keyword evidence="1" id="KW-0472">Membrane</keyword>
<feature type="transmembrane region" description="Helical" evidence="1">
    <location>
        <begin position="27"/>
        <end position="43"/>
    </location>
</feature>
<proteinExistence type="predicted"/>
<feature type="transmembrane region" description="Helical" evidence="1">
    <location>
        <begin position="107"/>
        <end position="130"/>
    </location>
</feature>
<protein>
    <submittedName>
        <fullName evidence="2">Uncharacterized protein</fullName>
    </submittedName>
</protein>
<evidence type="ECO:0000313" key="3">
    <source>
        <dbReference type="Proteomes" id="UP000627166"/>
    </source>
</evidence>
<feature type="transmembrane region" description="Helical" evidence="1">
    <location>
        <begin position="77"/>
        <end position="95"/>
    </location>
</feature>
<evidence type="ECO:0000313" key="2">
    <source>
        <dbReference type="EMBL" id="MBD8048863.1"/>
    </source>
</evidence>
<gene>
    <name evidence="2" type="ORF">H9637_17845</name>
</gene>
<keyword evidence="1" id="KW-1133">Transmembrane helix</keyword>
<accession>A0ABR8YXY3</accession>
<comment type="caution">
    <text evidence="2">The sequence shown here is derived from an EMBL/GenBank/DDBJ whole genome shotgun (WGS) entry which is preliminary data.</text>
</comment>
<name>A0ABR8YXY3_9CLOT</name>
<keyword evidence="1" id="KW-0812">Transmembrane</keyword>
<dbReference type="Proteomes" id="UP000627166">
    <property type="component" value="Unassembled WGS sequence"/>
</dbReference>
<dbReference type="EMBL" id="JACSQB010000184">
    <property type="protein sequence ID" value="MBD8048863.1"/>
    <property type="molecule type" value="Genomic_DNA"/>
</dbReference>